<dbReference type="AlphaFoldDB" id="A0A1I7FJA7"/>
<evidence type="ECO:0000313" key="3">
    <source>
        <dbReference type="EMBL" id="SFU36267.1"/>
    </source>
</evidence>
<evidence type="ECO:0000256" key="1">
    <source>
        <dbReference type="ARBA" id="ARBA00022801"/>
    </source>
</evidence>
<dbReference type="GO" id="GO:0016787">
    <property type="term" value="F:hydrolase activity"/>
    <property type="evidence" value="ECO:0007669"/>
    <property type="project" value="UniProtKB-KW"/>
</dbReference>
<keyword evidence="2" id="KW-0732">Signal</keyword>
<evidence type="ECO:0000256" key="2">
    <source>
        <dbReference type="SAM" id="SignalP"/>
    </source>
</evidence>
<feature type="chain" id="PRO_5011619449" evidence="2">
    <location>
        <begin position="24"/>
        <end position="473"/>
    </location>
</feature>
<feature type="signal peptide" evidence="2">
    <location>
        <begin position="1"/>
        <end position="23"/>
    </location>
</feature>
<dbReference type="Pfam" id="PF07470">
    <property type="entry name" value="Glyco_hydro_88"/>
    <property type="match status" value="1"/>
</dbReference>
<sequence>MKPFPQLLAGLAAASLLLGAAQAEGPYRNPDNKNPKDVSEGTYPIPYKMPVAAEITDALHRIRAHMDAATPTRVINKKTGAPITDFGKPVADAVFEPSAGDYGIMVYEMGLVSSGLMQVAAATGDKSFTAMTERHYKFFGETLPYFRAQEKQFKLERNNSFARFLDPRSLDDAGSMCAALMRARHNKIGPDLSAMIASCGDWVANKQFRLTDGTLARKRPQAVSLWADDMYMGIPALAEMGRMTGERKYFDDAVNNVLNMSRYMFDAKEGIYTHGWHENLQDDAPKFYWARANGWAVLAMSDLLDVLPKDHPGYPKVLAQLRATLKGVAQRQSGAGLWHQMIDRNDSYLETSASAMFVYGIAHAINQGWISPTTYGSIAQAGWAGLSTKITAKGEIEGICVGTTLAGDQTYYYNRPTSVHALHGYGPTLMAGAEMLKLLKNPNVNIEYKVRTYHYQPKGSGATDYREHPKDHP</sequence>
<proteinExistence type="predicted"/>
<dbReference type="Proteomes" id="UP000199391">
    <property type="component" value="Unassembled WGS sequence"/>
</dbReference>
<dbReference type="InterPro" id="IPR012341">
    <property type="entry name" value="6hp_glycosidase-like_sf"/>
</dbReference>
<dbReference type="GO" id="GO:0005975">
    <property type="term" value="P:carbohydrate metabolic process"/>
    <property type="evidence" value="ECO:0007669"/>
    <property type="project" value="InterPro"/>
</dbReference>
<dbReference type="EMBL" id="FPBO01000002">
    <property type="protein sequence ID" value="SFU36267.1"/>
    <property type="molecule type" value="Genomic_DNA"/>
</dbReference>
<dbReference type="InterPro" id="IPR052043">
    <property type="entry name" value="PolySaccharide_Degr_Enz"/>
</dbReference>
<dbReference type="OrthoDB" id="9812931at2"/>
<dbReference type="SUPFAM" id="SSF48208">
    <property type="entry name" value="Six-hairpin glycosidases"/>
    <property type="match status" value="1"/>
</dbReference>
<dbReference type="PANTHER" id="PTHR33886:SF8">
    <property type="entry name" value="UNSATURATED RHAMNOGALACTURONAN HYDROLASE (EUROFUNG)"/>
    <property type="match status" value="1"/>
</dbReference>
<dbReference type="PANTHER" id="PTHR33886">
    <property type="entry name" value="UNSATURATED RHAMNOGALACTURONAN HYDROLASE (EUROFUNG)"/>
    <property type="match status" value="1"/>
</dbReference>
<organism evidence="3 4">
    <name type="scientific">Pseudoduganella namucuonensis</name>
    <dbReference type="NCBI Taxonomy" id="1035707"/>
    <lineage>
        <taxon>Bacteria</taxon>
        <taxon>Pseudomonadati</taxon>
        <taxon>Pseudomonadota</taxon>
        <taxon>Betaproteobacteria</taxon>
        <taxon>Burkholderiales</taxon>
        <taxon>Oxalobacteraceae</taxon>
        <taxon>Telluria group</taxon>
        <taxon>Pseudoduganella</taxon>
    </lineage>
</organism>
<dbReference type="Gene3D" id="1.50.10.10">
    <property type="match status" value="1"/>
</dbReference>
<dbReference type="RefSeq" id="WP_093553181.1">
    <property type="nucleotide sequence ID" value="NZ_FPBO01000002.1"/>
</dbReference>
<evidence type="ECO:0000313" key="4">
    <source>
        <dbReference type="Proteomes" id="UP000199391"/>
    </source>
</evidence>
<dbReference type="STRING" id="1035707.SAMN05216552_100279"/>
<dbReference type="InterPro" id="IPR010905">
    <property type="entry name" value="Glyco_hydro_88"/>
</dbReference>
<keyword evidence="1 3" id="KW-0378">Hydrolase</keyword>
<protein>
    <submittedName>
        <fullName evidence="3">Rhamnogalacturonyl hydrolase YesR</fullName>
    </submittedName>
</protein>
<reference evidence="4" key="1">
    <citation type="submission" date="2016-10" db="EMBL/GenBank/DDBJ databases">
        <authorList>
            <person name="Varghese N."/>
            <person name="Submissions S."/>
        </authorList>
    </citation>
    <scope>NUCLEOTIDE SEQUENCE [LARGE SCALE GENOMIC DNA]</scope>
    <source>
        <strain evidence="4">CGMCC 1.11014</strain>
    </source>
</reference>
<dbReference type="InterPro" id="IPR008928">
    <property type="entry name" value="6-hairpin_glycosidase_sf"/>
</dbReference>
<keyword evidence="4" id="KW-1185">Reference proteome</keyword>
<name>A0A1I7FJA7_9BURK</name>
<gene>
    <name evidence="3" type="ORF">SAMN05216552_100279</name>
</gene>
<accession>A0A1I7FJA7</accession>